<feature type="transmembrane region" description="Helical" evidence="6">
    <location>
        <begin position="60"/>
        <end position="81"/>
    </location>
</feature>
<keyword evidence="4 6" id="KW-1133">Transmembrane helix</keyword>
<feature type="transmembrane region" description="Helical" evidence="6">
    <location>
        <begin position="7"/>
        <end position="24"/>
    </location>
</feature>
<evidence type="ECO:0000256" key="5">
    <source>
        <dbReference type="ARBA" id="ARBA00023136"/>
    </source>
</evidence>
<accession>A0A151AG84</accession>
<gene>
    <name evidence="7" type="ORF">HAPAU_17780</name>
</gene>
<dbReference type="InterPro" id="IPR002549">
    <property type="entry name" value="AI-2E-like"/>
</dbReference>
<dbReference type="RefSeq" id="WP_066381576.1">
    <property type="nucleotide sequence ID" value="NZ_LTAZ01000004.1"/>
</dbReference>
<evidence type="ECO:0000256" key="3">
    <source>
        <dbReference type="ARBA" id="ARBA00022692"/>
    </source>
</evidence>
<name>A0A151AG84_9EURY</name>
<comment type="caution">
    <text evidence="7">The sequence shown here is derived from an EMBL/GenBank/DDBJ whole genome shotgun (WGS) entry which is preliminary data.</text>
</comment>
<evidence type="ECO:0000313" key="7">
    <source>
        <dbReference type="EMBL" id="KYH26678.1"/>
    </source>
</evidence>
<dbReference type="PATRIC" id="fig|1008153.3.peg.1809"/>
<proteinExistence type="inferred from homology"/>
<evidence type="ECO:0000313" key="8">
    <source>
        <dbReference type="Proteomes" id="UP000075321"/>
    </source>
</evidence>
<protein>
    <submittedName>
        <fullName evidence="7">Putative inner membrane protein</fullName>
    </submittedName>
</protein>
<feature type="transmembrane region" description="Helical" evidence="6">
    <location>
        <begin position="248"/>
        <end position="271"/>
    </location>
</feature>
<keyword evidence="8" id="KW-1185">Reference proteome</keyword>
<feature type="transmembrane region" description="Helical" evidence="6">
    <location>
        <begin position="135"/>
        <end position="157"/>
    </location>
</feature>
<dbReference type="PANTHER" id="PTHR21716">
    <property type="entry name" value="TRANSMEMBRANE PROTEIN"/>
    <property type="match status" value="1"/>
</dbReference>
<comment type="subcellular location">
    <subcellularLocation>
        <location evidence="1">Membrane</location>
        <topology evidence="1">Multi-pass membrane protein</topology>
    </subcellularLocation>
</comment>
<feature type="transmembrane region" description="Helical" evidence="6">
    <location>
        <begin position="190"/>
        <end position="214"/>
    </location>
</feature>
<keyword evidence="3 6" id="KW-0812">Transmembrane</keyword>
<dbReference type="AlphaFoldDB" id="A0A151AG84"/>
<reference evidence="7 8" key="1">
    <citation type="submission" date="2016-02" db="EMBL/GenBank/DDBJ databases">
        <title>Genome sequence of Halalkalicoccus paucihalophilus DSM 24557.</title>
        <authorList>
            <person name="Poehlein A."/>
            <person name="Daniel R."/>
        </authorList>
    </citation>
    <scope>NUCLEOTIDE SEQUENCE [LARGE SCALE GENOMIC DNA]</scope>
    <source>
        <strain evidence="7 8">DSM 24557</strain>
    </source>
</reference>
<feature type="transmembrane region" description="Helical" evidence="6">
    <location>
        <begin position="220"/>
        <end position="241"/>
    </location>
</feature>
<sequence length="331" mass="35575">MNKQQGFLLLLLVGLSGLLGLYVVLPFLEYVLAAVLLAYVLHPFHARLAPRIGPRLSPIVLIAFAGATIVFPFVLVFAVLVRDVEAIAAGESGLEIAEIEGRIAAYTGRSVDLERWLRTGAETVFELSFDGITELFGAALKASFRLALVLFLLYYLLKDGACFVSWLKEATPLPPDVTDRLYCRIDTTTWAVIVGHVFVAFVQGMAGGIGLLIAGAPSPVFWTAVMILLALLPLIGAFLVWAPAGIYLVLVGQPYAGLFLLVYGVVVVSMIDNYVRPVVIDSRARLNPGVILIGVFGGIYSLGFVGLFVGPIALGVLGATLATLKNDYHRL</sequence>
<dbReference type="GO" id="GO:0016020">
    <property type="term" value="C:membrane"/>
    <property type="evidence" value="ECO:0007669"/>
    <property type="project" value="UniProtKB-SubCell"/>
</dbReference>
<dbReference type="Pfam" id="PF01594">
    <property type="entry name" value="AI-2E_transport"/>
    <property type="match status" value="1"/>
</dbReference>
<evidence type="ECO:0000256" key="2">
    <source>
        <dbReference type="ARBA" id="ARBA00009773"/>
    </source>
</evidence>
<feature type="transmembrane region" description="Helical" evidence="6">
    <location>
        <begin position="291"/>
        <end position="324"/>
    </location>
</feature>
<dbReference type="OrthoDB" id="137390at2157"/>
<organism evidence="7 8">
    <name type="scientific">Halalkalicoccus paucihalophilus</name>
    <dbReference type="NCBI Taxonomy" id="1008153"/>
    <lineage>
        <taxon>Archaea</taxon>
        <taxon>Methanobacteriati</taxon>
        <taxon>Methanobacteriota</taxon>
        <taxon>Stenosarchaea group</taxon>
        <taxon>Halobacteria</taxon>
        <taxon>Halobacteriales</taxon>
        <taxon>Halococcaceae</taxon>
        <taxon>Halalkalicoccus</taxon>
    </lineage>
</organism>
<evidence type="ECO:0000256" key="4">
    <source>
        <dbReference type="ARBA" id="ARBA00022989"/>
    </source>
</evidence>
<evidence type="ECO:0000256" key="6">
    <source>
        <dbReference type="SAM" id="Phobius"/>
    </source>
</evidence>
<comment type="similarity">
    <text evidence="2">Belongs to the autoinducer-2 exporter (AI-2E) (TC 2.A.86) family.</text>
</comment>
<dbReference type="Proteomes" id="UP000075321">
    <property type="component" value="Unassembled WGS sequence"/>
</dbReference>
<dbReference type="PANTHER" id="PTHR21716:SF4">
    <property type="entry name" value="TRANSMEMBRANE PROTEIN 245"/>
    <property type="match status" value="1"/>
</dbReference>
<dbReference type="EMBL" id="LTAZ01000004">
    <property type="protein sequence ID" value="KYH26678.1"/>
    <property type="molecule type" value="Genomic_DNA"/>
</dbReference>
<keyword evidence="5 6" id="KW-0472">Membrane</keyword>
<evidence type="ECO:0000256" key="1">
    <source>
        <dbReference type="ARBA" id="ARBA00004141"/>
    </source>
</evidence>